<dbReference type="PANTHER" id="PTHR12196:SF2">
    <property type="entry name" value="DIPHTHINE--AMMONIA LIGASE"/>
    <property type="match status" value="1"/>
</dbReference>
<evidence type="ECO:0000256" key="1">
    <source>
        <dbReference type="ARBA" id="ARBA00012089"/>
    </source>
</evidence>
<dbReference type="STRING" id="983506.L8X615"/>
<dbReference type="Gene3D" id="3.40.50.620">
    <property type="entry name" value="HUPs"/>
    <property type="match status" value="1"/>
</dbReference>
<dbReference type="CDD" id="cd01994">
    <property type="entry name" value="AANH_PF0828-like"/>
    <property type="match status" value="1"/>
</dbReference>
<evidence type="ECO:0000259" key="7">
    <source>
        <dbReference type="Pfam" id="PF01902"/>
    </source>
</evidence>
<evidence type="ECO:0000256" key="5">
    <source>
        <dbReference type="ARBA" id="ARBA00048108"/>
    </source>
</evidence>
<dbReference type="OrthoDB" id="686384at2759"/>
<feature type="domain" description="Diphthamide synthase" evidence="7">
    <location>
        <begin position="1"/>
        <end position="167"/>
    </location>
</feature>
<dbReference type="SUPFAM" id="SSF55298">
    <property type="entry name" value="YjgF-like"/>
    <property type="match status" value="2"/>
</dbReference>
<dbReference type="InterPro" id="IPR035959">
    <property type="entry name" value="RutC-like_sf"/>
</dbReference>
<name>L8X615_THACA</name>
<gene>
    <name evidence="8" type="ORF">AG1IA_00239</name>
</gene>
<dbReference type="EMBL" id="AFRT01000040">
    <property type="protein sequence ID" value="ELU45736.1"/>
    <property type="molecule type" value="Genomic_DNA"/>
</dbReference>
<protein>
    <recommendedName>
        <fullName evidence="2">Diphthine--ammonia ligase</fullName>
        <ecNumber evidence="1">6.3.1.14</ecNumber>
    </recommendedName>
    <alternativeName>
        <fullName evidence="3">Diphthamide synthase</fullName>
    </alternativeName>
    <alternativeName>
        <fullName evidence="4">Diphthamide synthetase</fullName>
    </alternativeName>
</protein>
<reference evidence="8 9" key="1">
    <citation type="journal article" date="2013" name="Nat. Commun.">
        <title>The evolution and pathogenic mechanisms of the rice sheath blight pathogen.</title>
        <authorList>
            <person name="Zheng A."/>
            <person name="Lin R."/>
            <person name="Xu L."/>
            <person name="Qin P."/>
            <person name="Tang C."/>
            <person name="Ai P."/>
            <person name="Zhang D."/>
            <person name="Liu Y."/>
            <person name="Sun Z."/>
            <person name="Feng H."/>
            <person name="Wang Y."/>
            <person name="Chen Y."/>
            <person name="Liang X."/>
            <person name="Fu R."/>
            <person name="Li Q."/>
            <person name="Zhang J."/>
            <person name="Yu X."/>
            <person name="Xie Z."/>
            <person name="Ding L."/>
            <person name="Guan P."/>
            <person name="Tang J."/>
            <person name="Liang Y."/>
            <person name="Wang S."/>
            <person name="Deng Q."/>
            <person name="Li S."/>
            <person name="Zhu J."/>
            <person name="Wang L."/>
            <person name="Liu H."/>
            <person name="Li P."/>
        </authorList>
    </citation>
    <scope>NUCLEOTIDE SEQUENCE [LARGE SCALE GENOMIC DNA]</scope>
    <source>
        <strain evidence="9">AG-1 IA</strain>
    </source>
</reference>
<dbReference type="CDD" id="cd06155">
    <property type="entry name" value="eu_AANH_C_1"/>
    <property type="match status" value="1"/>
</dbReference>
<dbReference type="InterPro" id="IPR002761">
    <property type="entry name" value="Diphthami_syn_dom"/>
</dbReference>
<dbReference type="PANTHER" id="PTHR12196">
    <property type="entry name" value="DOMAIN OF UNKNOWN FUNCTION 71 DUF71 -CONTAINING PROTEIN"/>
    <property type="match status" value="1"/>
</dbReference>
<evidence type="ECO:0000256" key="3">
    <source>
        <dbReference type="ARBA" id="ARBA00029814"/>
    </source>
</evidence>
<evidence type="ECO:0000313" key="9">
    <source>
        <dbReference type="Proteomes" id="UP000011668"/>
    </source>
</evidence>
<dbReference type="Gene3D" id="3.30.1330.40">
    <property type="entry name" value="RutC-like"/>
    <property type="match status" value="2"/>
</dbReference>
<evidence type="ECO:0000256" key="2">
    <source>
        <dbReference type="ARBA" id="ARBA00018426"/>
    </source>
</evidence>
<dbReference type="GO" id="GO:0017178">
    <property type="term" value="F:diphthine-ammonia ligase activity"/>
    <property type="evidence" value="ECO:0007669"/>
    <property type="project" value="UniProtKB-EC"/>
</dbReference>
<dbReference type="Proteomes" id="UP000011668">
    <property type="component" value="Unassembled WGS sequence"/>
</dbReference>
<dbReference type="HOGENOM" id="CLU_010289_2_1_1"/>
<dbReference type="CDD" id="cd06156">
    <property type="entry name" value="eu_AANH_C_2"/>
    <property type="match status" value="1"/>
</dbReference>
<comment type="caution">
    <text evidence="8">The sequence shown here is derived from an EMBL/GenBank/DDBJ whole genome shotgun (WGS) entry which is preliminary data.</text>
</comment>
<comment type="catalytic activity">
    <reaction evidence="5">
        <text>diphthine-[translation elongation factor 2] + NH4(+) + ATP = diphthamide-[translation elongation factor 2] + AMP + diphosphate + H(+)</text>
        <dbReference type="Rhea" id="RHEA:19753"/>
        <dbReference type="Rhea" id="RHEA-COMP:10172"/>
        <dbReference type="Rhea" id="RHEA-COMP:10174"/>
        <dbReference type="ChEBI" id="CHEBI:15378"/>
        <dbReference type="ChEBI" id="CHEBI:16692"/>
        <dbReference type="ChEBI" id="CHEBI:28938"/>
        <dbReference type="ChEBI" id="CHEBI:30616"/>
        <dbReference type="ChEBI" id="CHEBI:33019"/>
        <dbReference type="ChEBI" id="CHEBI:82696"/>
        <dbReference type="ChEBI" id="CHEBI:456215"/>
        <dbReference type="EC" id="6.3.1.14"/>
    </reaction>
</comment>
<proteinExistence type="predicted"/>
<evidence type="ECO:0000256" key="6">
    <source>
        <dbReference type="SAM" id="MobiDB-lite"/>
    </source>
</evidence>
<dbReference type="NCBIfam" id="TIGR00290">
    <property type="entry name" value="MJ0570_dom"/>
    <property type="match status" value="1"/>
</dbReference>
<dbReference type="InterPro" id="IPR006175">
    <property type="entry name" value="YjgF/YER057c/UK114"/>
</dbReference>
<dbReference type="GO" id="GO:0017183">
    <property type="term" value="P:protein histidyl modification to diphthamide"/>
    <property type="evidence" value="ECO:0007669"/>
    <property type="project" value="TreeGrafter"/>
</dbReference>
<dbReference type="EC" id="6.3.1.14" evidence="1"/>
<dbReference type="InterPro" id="IPR014729">
    <property type="entry name" value="Rossmann-like_a/b/a_fold"/>
</dbReference>
<dbReference type="Pfam" id="PF01902">
    <property type="entry name" value="Diphthami_syn_2"/>
    <property type="match status" value="1"/>
</dbReference>
<organism evidence="8 9">
    <name type="scientific">Thanatephorus cucumeris (strain AG1-IA)</name>
    <name type="common">Rice sheath blight fungus</name>
    <name type="synonym">Rhizoctonia solani</name>
    <dbReference type="NCBI Taxonomy" id="983506"/>
    <lineage>
        <taxon>Eukaryota</taxon>
        <taxon>Fungi</taxon>
        <taxon>Dikarya</taxon>
        <taxon>Basidiomycota</taxon>
        <taxon>Agaricomycotina</taxon>
        <taxon>Agaricomycetes</taxon>
        <taxon>Cantharellales</taxon>
        <taxon>Ceratobasidiaceae</taxon>
        <taxon>Rhizoctonia</taxon>
        <taxon>Rhizoctonia solani AG-1</taxon>
    </lineage>
</organism>
<sequence>MKFVALLSGGKDSCYNIVHCNANGHELVAAASLRPPTEGEMDSFMYQTVGQDAIELVANALGVPLFRRTIDGLAIEQGGEYGDRAGKADRENEGVDGDETEDMFALLSEVKISYRCQRLGLTPLCYLWQRDQRELMSEMIAAGVEAILIKVAGIGLEERHLGKTLAQMEPTFHKLVRSKETKTVVHSDHGFATVAYLRIKGAVLEDKPQSTPLASTVPPLLEEFSIELELSLVEQQQSEIQDPHLIKNPVSPPIDTQVIQQSDWLFISNVQCNLPIMNTPIEEEATRPIIKFTEAILEKSDLSLQPKHIVNTVLLLSDMNLFPRVNKAYAQYFGTSPPSRACVAVDLPEGIRVRISCTAYKDHPTMRPRSGLHVQGISYWAPANIGPYSQAITVQCQTFISGQIGLIPARMDLPSPPSFPVEAALAFQHAERILDALKDASTSVIQGVIVWVDGADRLELGRRAWDGLKSDKQVSKRGDRQLPATIIAAKSLPRGAMIEVQVLAHSNSIQSTDPDSDDDSSSAKVHISTDGDLRPEYEYRVRKIGLMSSFATAFASNEGETQGRIVGACVLLSGTSTVGVMPHFKATFVPVRGILSPSGKSWSVAFYVHVPTHSKTEDLVGKLF</sequence>
<feature type="region of interest" description="Disordered" evidence="6">
    <location>
        <begin position="508"/>
        <end position="529"/>
    </location>
</feature>
<dbReference type="OMA" id="THEMYHE"/>
<dbReference type="InterPro" id="IPR030662">
    <property type="entry name" value="DPH6/MJ0570"/>
</dbReference>
<dbReference type="Pfam" id="PF01042">
    <property type="entry name" value="Ribonuc_L-PSP"/>
    <property type="match status" value="2"/>
</dbReference>
<dbReference type="SUPFAM" id="SSF52402">
    <property type="entry name" value="Adenine nucleotide alpha hydrolases-like"/>
    <property type="match status" value="1"/>
</dbReference>
<keyword evidence="9" id="KW-1185">Reference proteome</keyword>
<evidence type="ECO:0000256" key="4">
    <source>
        <dbReference type="ARBA" id="ARBA00031552"/>
    </source>
</evidence>
<dbReference type="AlphaFoldDB" id="L8X615"/>
<dbReference type="Gene3D" id="3.90.1490.10">
    <property type="entry name" value="putative n-type atp pyrophosphatase, domain 2"/>
    <property type="match status" value="1"/>
</dbReference>
<accession>L8X615</accession>
<evidence type="ECO:0000313" key="8">
    <source>
        <dbReference type="EMBL" id="ELU45736.1"/>
    </source>
</evidence>